<protein>
    <submittedName>
        <fullName evidence="3">Glycosidase</fullName>
    </submittedName>
</protein>
<reference evidence="3 4" key="1">
    <citation type="submission" date="2019-03" db="EMBL/GenBank/DDBJ databases">
        <title>Genomic Encyclopedia of Type Strains, Phase IV (KMG-IV): sequencing the most valuable type-strain genomes for metagenomic binning, comparative biology and taxonomic classification.</title>
        <authorList>
            <person name="Goeker M."/>
        </authorList>
    </citation>
    <scope>NUCLEOTIDE SEQUENCE [LARGE SCALE GENOMIC DNA]</scope>
    <source>
        <strain evidence="3 4">DSM 18577</strain>
    </source>
</reference>
<evidence type="ECO:0000259" key="2">
    <source>
        <dbReference type="SMART" id="SM00642"/>
    </source>
</evidence>
<keyword evidence="3" id="KW-0326">Glycosidase</keyword>
<evidence type="ECO:0000313" key="4">
    <source>
        <dbReference type="Proteomes" id="UP000295565"/>
    </source>
</evidence>
<dbReference type="InterPro" id="IPR017853">
    <property type="entry name" value="GH"/>
</dbReference>
<dbReference type="SMART" id="SM00642">
    <property type="entry name" value="Aamy"/>
    <property type="match status" value="1"/>
</dbReference>
<proteinExistence type="predicted"/>
<evidence type="ECO:0000313" key="3">
    <source>
        <dbReference type="EMBL" id="TCK57917.1"/>
    </source>
</evidence>
<feature type="signal peptide" evidence="1">
    <location>
        <begin position="1"/>
        <end position="25"/>
    </location>
</feature>
<evidence type="ECO:0000256" key="1">
    <source>
        <dbReference type="SAM" id="SignalP"/>
    </source>
</evidence>
<dbReference type="AlphaFoldDB" id="A0A4R1K270"/>
<dbReference type="GO" id="GO:0004556">
    <property type="term" value="F:alpha-amylase activity"/>
    <property type="evidence" value="ECO:0007669"/>
    <property type="project" value="TreeGrafter"/>
</dbReference>
<organism evidence="3 4">
    <name type="scientific">Celerinatantimonas diazotrophica</name>
    <dbReference type="NCBI Taxonomy" id="412034"/>
    <lineage>
        <taxon>Bacteria</taxon>
        <taxon>Pseudomonadati</taxon>
        <taxon>Pseudomonadota</taxon>
        <taxon>Gammaproteobacteria</taxon>
        <taxon>Celerinatantimonadaceae</taxon>
        <taxon>Celerinatantimonas</taxon>
    </lineage>
</organism>
<dbReference type="PANTHER" id="PTHR10357:SF228">
    <property type="entry name" value="PUTATIVE-RELATED"/>
    <property type="match status" value="1"/>
</dbReference>
<dbReference type="Gene3D" id="3.20.20.80">
    <property type="entry name" value="Glycosidases"/>
    <property type="match status" value="2"/>
</dbReference>
<dbReference type="RefSeq" id="WP_224054931.1">
    <property type="nucleotide sequence ID" value="NZ_OU594967.1"/>
</dbReference>
<keyword evidence="3" id="KW-0378">Hydrolase</keyword>
<dbReference type="InterPro" id="IPR006047">
    <property type="entry name" value="GH13_cat_dom"/>
</dbReference>
<dbReference type="EMBL" id="SMGD01000012">
    <property type="protein sequence ID" value="TCK57917.1"/>
    <property type="molecule type" value="Genomic_DNA"/>
</dbReference>
<feature type="chain" id="PRO_5020397944" evidence="1">
    <location>
        <begin position="26"/>
        <end position="668"/>
    </location>
</feature>
<gene>
    <name evidence="3" type="ORF">EV690_1619</name>
</gene>
<dbReference type="PANTHER" id="PTHR10357">
    <property type="entry name" value="ALPHA-AMYLASE FAMILY MEMBER"/>
    <property type="match status" value="1"/>
</dbReference>
<dbReference type="Proteomes" id="UP000295565">
    <property type="component" value="Unassembled WGS sequence"/>
</dbReference>
<dbReference type="SUPFAM" id="SSF51445">
    <property type="entry name" value="(Trans)glycosidases"/>
    <property type="match status" value="1"/>
</dbReference>
<name>A0A4R1K270_9GAMM</name>
<keyword evidence="1" id="KW-0732">Signal</keyword>
<sequence length="668" mass="75276">MFYFKRYWQLVIVVMSLMCSQIALATDIPCPAELAAKTNQLRIYQIMVESFVDGDPSIGYQDGYGTSSHGGDLQGVIDSLDYIKSLGMNAIWLTPIFDSKPIPNQTRAMTRLDATGYYASDYFKIDPHFGTLAKAKELVEKAHKKGLYVFLDGVFGHHKSNIVPSPEGRLPIGPAEHVSYPQSLPFYEEVIRYWTQTLKIDGWRLDQAYQVPLSSWVKLRQTVRAASQSQTYINDKGQQVHPLGYMVGEDWSQSQQQITKQVYGNRHQVGMCSAFAFPLRYRLVEAFAVDENGVSHKGGKWLAQGLALQHLLYPKYAQPNLMIGNHDLVRFGDLLQRGRIADPDEPMYWQRHRAALTFLGSYSGPITLYYGEEIGSEVPDFEDKVPSSICADQGLCDDHVARSPAVISGVNGTLSNHQQALHNFVTKLMHIRSQHPALYNGKRINIRADPFVFIDYKYQHNDVVLYVQSMVTTHQDITLSQSEIASKGALQDLLKHTLIRPDQKGDYHLPLAGFQSRVLQVMHPTGQLPVVVHQLHSLHYQGVMGRCDNPDIAADSKGEPLYLVGNFPDSQWKFNQARQFHNKGKGLYQLVFTEKKGSYHFQFATPGWHHQYTLKELSLSPGVAGKVKLGGYGQDTVAVIPKDGRYVWSLKFNPNTQEKVAVLAQCPE</sequence>
<dbReference type="CDD" id="cd00551">
    <property type="entry name" value="AmyAc_family"/>
    <property type="match status" value="1"/>
</dbReference>
<feature type="domain" description="Glycosyl hydrolase family 13 catalytic" evidence="2">
    <location>
        <begin position="45"/>
        <end position="432"/>
    </location>
</feature>
<comment type="caution">
    <text evidence="3">The sequence shown here is derived from an EMBL/GenBank/DDBJ whole genome shotgun (WGS) entry which is preliminary data.</text>
</comment>
<dbReference type="GO" id="GO:0009313">
    <property type="term" value="P:oligosaccharide catabolic process"/>
    <property type="evidence" value="ECO:0007669"/>
    <property type="project" value="TreeGrafter"/>
</dbReference>
<dbReference type="Pfam" id="PF00128">
    <property type="entry name" value="Alpha-amylase"/>
    <property type="match status" value="2"/>
</dbReference>
<keyword evidence="4" id="KW-1185">Reference proteome</keyword>
<accession>A0A4R1K270</accession>